<dbReference type="PANTHER" id="PTHR33495:SF2">
    <property type="entry name" value="ANTI-SIGMA FACTOR ANTAGONIST TM_1081-RELATED"/>
    <property type="match status" value="1"/>
</dbReference>
<dbReference type="InterPro" id="IPR036513">
    <property type="entry name" value="STAS_dom_sf"/>
</dbReference>
<proteinExistence type="inferred from homology"/>
<evidence type="ECO:0000313" key="5">
    <source>
        <dbReference type="Proteomes" id="UP000235025"/>
    </source>
</evidence>
<dbReference type="AlphaFoldDB" id="A0A2N6KHB5"/>
<name>A0A2N6KHB5_9CYAN</name>
<dbReference type="RefSeq" id="WP_102172524.1">
    <property type="nucleotide sequence ID" value="NZ_NMQA01000109.1"/>
</dbReference>
<dbReference type="SUPFAM" id="SSF52091">
    <property type="entry name" value="SpoIIaa-like"/>
    <property type="match status" value="1"/>
</dbReference>
<protein>
    <recommendedName>
        <fullName evidence="2">Anti-sigma factor antagonist</fullName>
    </recommendedName>
</protein>
<dbReference type="NCBIfam" id="TIGR00377">
    <property type="entry name" value="ant_ant_sig"/>
    <property type="match status" value="1"/>
</dbReference>
<evidence type="ECO:0000256" key="2">
    <source>
        <dbReference type="RuleBase" id="RU003749"/>
    </source>
</evidence>
<dbReference type="Proteomes" id="UP000235025">
    <property type="component" value="Unassembled WGS sequence"/>
</dbReference>
<dbReference type="CDD" id="cd07043">
    <property type="entry name" value="STAS_anti-anti-sigma_factors"/>
    <property type="match status" value="1"/>
</dbReference>
<dbReference type="InterPro" id="IPR003658">
    <property type="entry name" value="Anti-sigma_ant"/>
</dbReference>
<sequence>MNNSVKVIQIEGILDSTKSQEFRDKITAELESGVKTVLVDFKEVTFMDSSGLGALVLAFKALRAANTRLAICSINEQVRIVFQLTGIDKVIEIFTNQDEFHRSINNQDDVNQFTNEF</sequence>
<dbReference type="Gene3D" id="3.30.750.24">
    <property type="entry name" value="STAS domain"/>
    <property type="match status" value="1"/>
</dbReference>
<reference evidence="4 5" key="1">
    <citation type="submission" date="2017-07" db="EMBL/GenBank/DDBJ databases">
        <title>Genomes of Fischerella (Mastigocladus) sp. strains.</title>
        <authorList>
            <person name="Miller S.R."/>
        </authorList>
    </citation>
    <scope>NUCLEOTIDE SEQUENCE [LARGE SCALE GENOMIC DNA]</scope>
    <source>
        <strain evidence="4 5">CCMEE 5268</strain>
    </source>
</reference>
<dbReference type="GO" id="GO:0043856">
    <property type="term" value="F:anti-sigma factor antagonist activity"/>
    <property type="evidence" value="ECO:0007669"/>
    <property type="project" value="InterPro"/>
</dbReference>
<accession>A0A2N6KHB5</accession>
<evidence type="ECO:0000256" key="1">
    <source>
        <dbReference type="ARBA" id="ARBA00009013"/>
    </source>
</evidence>
<gene>
    <name evidence="4" type="ORF">CEN50_10020</name>
</gene>
<dbReference type="Pfam" id="PF01740">
    <property type="entry name" value="STAS"/>
    <property type="match status" value="1"/>
</dbReference>
<comment type="caution">
    <text evidence="4">The sequence shown here is derived from an EMBL/GenBank/DDBJ whole genome shotgun (WGS) entry which is preliminary data.</text>
</comment>
<dbReference type="PROSITE" id="PS50801">
    <property type="entry name" value="STAS"/>
    <property type="match status" value="1"/>
</dbReference>
<comment type="similarity">
    <text evidence="1 2">Belongs to the anti-sigma-factor antagonist family.</text>
</comment>
<dbReference type="InterPro" id="IPR002645">
    <property type="entry name" value="STAS_dom"/>
</dbReference>
<evidence type="ECO:0000259" key="3">
    <source>
        <dbReference type="PROSITE" id="PS50801"/>
    </source>
</evidence>
<dbReference type="EMBL" id="NMQA01000109">
    <property type="protein sequence ID" value="PLZ98761.1"/>
    <property type="molecule type" value="Genomic_DNA"/>
</dbReference>
<feature type="domain" description="STAS" evidence="3">
    <location>
        <begin position="1"/>
        <end position="107"/>
    </location>
</feature>
<organism evidence="4 5">
    <name type="scientific">Fischerella thermalis CCMEE 5268</name>
    <dbReference type="NCBI Taxonomy" id="2019662"/>
    <lineage>
        <taxon>Bacteria</taxon>
        <taxon>Bacillati</taxon>
        <taxon>Cyanobacteriota</taxon>
        <taxon>Cyanophyceae</taxon>
        <taxon>Nostocales</taxon>
        <taxon>Hapalosiphonaceae</taxon>
        <taxon>Fischerella</taxon>
    </lineage>
</organism>
<evidence type="ECO:0000313" key="4">
    <source>
        <dbReference type="EMBL" id="PLZ98761.1"/>
    </source>
</evidence>
<dbReference type="PANTHER" id="PTHR33495">
    <property type="entry name" value="ANTI-SIGMA FACTOR ANTAGONIST TM_1081-RELATED-RELATED"/>
    <property type="match status" value="1"/>
</dbReference>